<dbReference type="EMBL" id="JANPWB010000008">
    <property type="protein sequence ID" value="KAJ1162765.1"/>
    <property type="molecule type" value="Genomic_DNA"/>
</dbReference>
<proteinExistence type="predicted"/>
<keyword evidence="2" id="KW-1185">Reference proteome</keyword>
<dbReference type="AlphaFoldDB" id="A0AAV7SEW7"/>
<sequence length="123" mass="13390">MLTRVAVKKADPCIEEPAADPSTTLGAGAGADDLLGPVTQPFIETLFNKLHKDIEALWGDVARDIKDVKKEVTDLGNRVVMLDTVGDFWEEELESHRGELVALRAESGPAVPQGELREQITLI</sequence>
<evidence type="ECO:0000313" key="2">
    <source>
        <dbReference type="Proteomes" id="UP001066276"/>
    </source>
</evidence>
<comment type="caution">
    <text evidence="1">The sequence shown here is derived from an EMBL/GenBank/DDBJ whole genome shotgun (WGS) entry which is preliminary data.</text>
</comment>
<name>A0AAV7SEW7_PLEWA</name>
<evidence type="ECO:0000313" key="1">
    <source>
        <dbReference type="EMBL" id="KAJ1162765.1"/>
    </source>
</evidence>
<reference evidence="1" key="1">
    <citation type="journal article" date="2022" name="bioRxiv">
        <title>Sequencing and chromosome-scale assembly of the giantPleurodeles waltlgenome.</title>
        <authorList>
            <person name="Brown T."/>
            <person name="Elewa A."/>
            <person name="Iarovenko S."/>
            <person name="Subramanian E."/>
            <person name="Araus A.J."/>
            <person name="Petzold A."/>
            <person name="Susuki M."/>
            <person name="Suzuki K.-i.T."/>
            <person name="Hayashi T."/>
            <person name="Toyoda A."/>
            <person name="Oliveira C."/>
            <person name="Osipova E."/>
            <person name="Leigh N.D."/>
            <person name="Simon A."/>
            <person name="Yun M.H."/>
        </authorList>
    </citation>
    <scope>NUCLEOTIDE SEQUENCE</scope>
    <source>
        <strain evidence="1">20211129_DDA</strain>
        <tissue evidence="1">Liver</tissue>
    </source>
</reference>
<dbReference type="Proteomes" id="UP001066276">
    <property type="component" value="Chromosome 4_2"/>
</dbReference>
<accession>A0AAV7SEW7</accession>
<organism evidence="1 2">
    <name type="scientific">Pleurodeles waltl</name>
    <name type="common">Iberian ribbed newt</name>
    <dbReference type="NCBI Taxonomy" id="8319"/>
    <lineage>
        <taxon>Eukaryota</taxon>
        <taxon>Metazoa</taxon>
        <taxon>Chordata</taxon>
        <taxon>Craniata</taxon>
        <taxon>Vertebrata</taxon>
        <taxon>Euteleostomi</taxon>
        <taxon>Amphibia</taxon>
        <taxon>Batrachia</taxon>
        <taxon>Caudata</taxon>
        <taxon>Salamandroidea</taxon>
        <taxon>Salamandridae</taxon>
        <taxon>Pleurodelinae</taxon>
        <taxon>Pleurodeles</taxon>
    </lineage>
</organism>
<gene>
    <name evidence="1" type="ORF">NDU88_003230</name>
</gene>
<protein>
    <submittedName>
        <fullName evidence="1">Uncharacterized protein</fullName>
    </submittedName>
</protein>